<dbReference type="AlphaFoldDB" id="R8BSY2"/>
<evidence type="ECO:0000256" key="4">
    <source>
        <dbReference type="ARBA" id="ARBA00023163"/>
    </source>
</evidence>
<reference evidence="9" key="1">
    <citation type="journal article" date="2013" name="Genome Announc.">
        <title>Draft genome sequence of the ascomycete Phaeoacremonium aleophilum strain UCR-PA7, a causal agent of the esca disease complex in grapevines.</title>
        <authorList>
            <person name="Blanco-Ulate B."/>
            <person name="Rolshausen P."/>
            <person name="Cantu D."/>
        </authorList>
    </citation>
    <scope>NUCLEOTIDE SEQUENCE [LARGE SCALE GENOMIC DNA]</scope>
    <source>
        <strain evidence="9">UCR-PA7</strain>
    </source>
</reference>
<evidence type="ECO:0000256" key="5">
    <source>
        <dbReference type="ARBA" id="ARBA00023242"/>
    </source>
</evidence>
<dbReference type="InterPro" id="IPR051127">
    <property type="entry name" value="Fungal_SecMet_Regulators"/>
</dbReference>
<evidence type="ECO:0000256" key="6">
    <source>
        <dbReference type="SAM" id="MobiDB-lite"/>
    </source>
</evidence>
<evidence type="ECO:0000256" key="2">
    <source>
        <dbReference type="ARBA" id="ARBA00023015"/>
    </source>
</evidence>
<name>R8BSY2_PHAM7</name>
<protein>
    <submittedName>
        <fullName evidence="8">Putative c6 zinc finger domain protein</fullName>
    </submittedName>
</protein>
<feature type="compositionally biased region" description="Low complexity" evidence="6">
    <location>
        <begin position="87"/>
        <end position="101"/>
    </location>
</feature>
<keyword evidence="3" id="KW-0238">DNA-binding</keyword>
<dbReference type="eggNOG" id="ENOG502RNV0">
    <property type="taxonomic scope" value="Eukaryota"/>
</dbReference>
<evidence type="ECO:0000256" key="3">
    <source>
        <dbReference type="ARBA" id="ARBA00023125"/>
    </source>
</evidence>
<dbReference type="GeneID" id="19322290"/>
<dbReference type="EMBL" id="KB932920">
    <property type="protein sequence ID" value="EOO02409.1"/>
    <property type="molecule type" value="Genomic_DNA"/>
</dbReference>
<organism evidence="8 9">
    <name type="scientific">Phaeoacremonium minimum (strain UCR-PA7)</name>
    <name type="common">Esca disease fungus</name>
    <name type="synonym">Togninia minima</name>
    <dbReference type="NCBI Taxonomy" id="1286976"/>
    <lineage>
        <taxon>Eukaryota</taxon>
        <taxon>Fungi</taxon>
        <taxon>Dikarya</taxon>
        <taxon>Ascomycota</taxon>
        <taxon>Pezizomycotina</taxon>
        <taxon>Sordariomycetes</taxon>
        <taxon>Sordariomycetidae</taxon>
        <taxon>Togniniales</taxon>
        <taxon>Togniniaceae</taxon>
        <taxon>Phaeoacremonium</taxon>
    </lineage>
</organism>
<dbReference type="RefSeq" id="XP_007912848.1">
    <property type="nucleotide sequence ID" value="XM_007914657.1"/>
</dbReference>
<dbReference type="OrthoDB" id="2123952at2759"/>
<keyword evidence="5" id="KW-0539">Nucleus</keyword>
<dbReference type="SMART" id="SM00066">
    <property type="entry name" value="GAL4"/>
    <property type="match status" value="1"/>
</dbReference>
<keyword evidence="1" id="KW-0479">Metal-binding</keyword>
<dbReference type="PANTHER" id="PTHR47424:SF3">
    <property type="entry name" value="REGULATORY PROTEIN GAL4"/>
    <property type="match status" value="1"/>
</dbReference>
<feature type="domain" description="Zn(2)-C6 fungal-type" evidence="7">
    <location>
        <begin position="11"/>
        <end position="42"/>
    </location>
</feature>
<dbReference type="GO" id="GO:0000981">
    <property type="term" value="F:DNA-binding transcription factor activity, RNA polymerase II-specific"/>
    <property type="evidence" value="ECO:0007669"/>
    <property type="project" value="InterPro"/>
</dbReference>
<dbReference type="CDD" id="cd12148">
    <property type="entry name" value="fungal_TF_MHR"/>
    <property type="match status" value="1"/>
</dbReference>
<dbReference type="Gene3D" id="4.10.240.10">
    <property type="entry name" value="Zn(2)-C6 fungal-type DNA-binding domain"/>
    <property type="match status" value="1"/>
</dbReference>
<feature type="region of interest" description="Disordered" evidence="6">
    <location>
        <begin position="87"/>
        <end position="121"/>
    </location>
</feature>
<sequence length="738" mass="81419">MNRRESKICRACEPCRRRKIRCSGERPCQHARCQAKPSECRYRVKARIRGSLKAVLSHSTGLAINSPAQTVELPSDARQIEHPELEAAAAAPAAASTSTPGPGLGLGPDDPVHNSITATHSAPTATDSSQLFYGASSNFAFLHQVHRGILHNASAQDQPRNREVQEGGPSLDMFMQRTLFFGTPSRIDAEVIRIRPAASLQHIPQALARVFLDHFKNVCLPRLPFFTSSELETFLYDLYIDENGPDKSALLPQTKAVFLAVLALGALCTPHTNAAEILIMQAKCQVAMYDDAVTLQMLQFSLLMSGYQLDMGRPNSAYLHLGVACRKAFALGLHKESASTIDSEETLEKQRATLWSLYCHETLTSLVLGRKSALKLSDICCLMPKDRPQLVRFCRLSSIIEDAVDTIYHHRSESLLQLYEKAERVHARLLQYADEFGIASAGTGHNRNKFDDLGSLILHNWYYLAVMLVFRPFLVADFALRSAGSVSYDERMWLRHACRCAVDAAQDSITFASNMFRKPDLGSTDVRAHAVRLHGFFFDACCTVLLYDILSHPSKYTFNLDYIQSALRCLNAMVHDEPITATTSSIETMLKAVEMSISQQHHTYHAPYPPQTLLAMPAASASPNTQLEQRPLPRAGIAHSAPIFGTQWLPMGKDEMILFSDRSLSHQPGSSQQELRLHEIPAAASGTGELEAVAPPPDLFSNLNLDVLTTDLLNFFPVGVTTPEGTAAAVMSGERPVP</sequence>
<dbReference type="InterPro" id="IPR036864">
    <property type="entry name" value="Zn2-C6_fun-type_DNA-bd_sf"/>
</dbReference>
<keyword evidence="9" id="KW-1185">Reference proteome</keyword>
<dbReference type="GO" id="GO:0006351">
    <property type="term" value="P:DNA-templated transcription"/>
    <property type="evidence" value="ECO:0007669"/>
    <property type="project" value="InterPro"/>
</dbReference>
<gene>
    <name evidence="8" type="ORF">UCRPA7_2077</name>
</gene>
<dbReference type="InterPro" id="IPR001138">
    <property type="entry name" value="Zn2Cys6_DnaBD"/>
</dbReference>
<keyword evidence="2" id="KW-0805">Transcription regulation</keyword>
<evidence type="ECO:0000313" key="9">
    <source>
        <dbReference type="Proteomes" id="UP000014074"/>
    </source>
</evidence>
<keyword evidence="4" id="KW-0804">Transcription</keyword>
<dbReference type="Pfam" id="PF04082">
    <property type="entry name" value="Fungal_trans"/>
    <property type="match status" value="1"/>
</dbReference>
<dbReference type="Proteomes" id="UP000014074">
    <property type="component" value="Unassembled WGS sequence"/>
</dbReference>
<dbReference type="HOGENOM" id="CLU_010839_1_0_1"/>
<dbReference type="SMART" id="SM00906">
    <property type="entry name" value="Fungal_trans"/>
    <property type="match status" value="1"/>
</dbReference>
<dbReference type="Pfam" id="PF00172">
    <property type="entry name" value="Zn_clus"/>
    <property type="match status" value="1"/>
</dbReference>
<dbReference type="SUPFAM" id="SSF57701">
    <property type="entry name" value="Zn2/Cys6 DNA-binding domain"/>
    <property type="match status" value="1"/>
</dbReference>
<evidence type="ECO:0000259" key="7">
    <source>
        <dbReference type="PROSITE" id="PS50048"/>
    </source>
</evidence>
<evidence type="ECO:0000256" key="1">
    <source>
        <dbReference type="ARBA" id="ARBA00022723"/>
    </source>
</evidence>
<proteinExistence type="predicted"/>
<evidence type="ECO:0000313" key="8">
    <source>
        <dbReference type="EMBL" id="EOO02409.1"/>
    </source>
</evidence>
<dbReference type="GO" id="GO:0003677">
    <property type="term" value="F:DNA binding"/>
    <property type="evidence" value="ECO:0007669"/>
    <property type="project" value="UniProtKB-KW"/>
</dbReference>
<dbReference type="GO" id="GO:0008270">
    <property type="term" value="F:zinc ion binding"/>
    <property type="evidence" value="ECO:0007669"/>
    <property type="project" value="InterPro"/>
</dbReference>
<dbReference type="InterPro" id="IPR007219">
    <property type="entry name" value="XnlR_reg_dom"/>
</dbReference>
<accession>R8BSY2</accession>
<dbReference type="PROSITE" id="PS50048">
    <property type="entry name" value="ZN2_CY6_FUNGAL_2"/>
    <property type="match status" value="1"/>
</dbReference>
<dbReference type="KEGG" id="tmn:UCRPA7_2077"/>
<dbReference type="CDD" id="cd00067">
    <property type="entry name" value="GAL4"/>
    <property type="match status" value="1"/>
</dbReference>
<dbReference type="PANTHER" id="PTHR47424">
    <property type="entry name" value="REGULATORY PROTEIN GAL4"/>
    <property type="match status" value="1"/>
</dbReference>